<organism evidence="6 7">
    <name type="scientific">Desulfofundulus australicus DSM 11792</name>
    <dbReference type="NCBI Taxonomy" id="1121425"/>
    <lineage>
        <taxon>Bacteria</taxon>
        <taxon>Bacillati</taxon>
        <taxon>Bacillota</taxon>
        <taxon>Clostridia</taxon>
        <taxon>Eubacteriales</taxon>
        <taxon>Peptococcaceae</taxon>
        <taxon>Desulfofundulus</taxon>
    </lineage>
</organism>
<dbReference type="InterPro" id="IPR013324">
    <property type="entry name" value="RNA_pol_sigma_r3/r4-like"/>
</dbReference>
<dbReference type="InterPro" id="IPR014284">
    <property type="entry name" value="RNA_pol_sigma-70_dom"/>
</dbReference>
<keyword evidence="7" id="KW-1185">Reference proteome</keyword>
<dbReference type="InterPro" id="IPR007627">
    <property type="entry name" value="RNA_pol_sigma70_r2"/>
</dbReference>
<dbReference type="InterPro" id="IPR007630">
    <property type="entry name" value="RNA_pol_sigma70_r4"/>
</dbReference>
<dbReference type="Gene3D" id="1.20.140.160">
    <property type="match status" value="1"/>
</dbReference>
<accession>A0A1M4VIH2</accession>
<keyword evidence="2" id="KW-0731">Sigma factor</keyword>
<evidence type="ECO:0000313" key="6">
    <source>
        <dbReference type="EMBL" id="SHE68814.1"/>
    </source>
</evidence>
<keyword evidence="4" id="KW-0804">Transcription</keyword>
<dbReference type="RefSeq" id="WP_073163201.1">
    <property type="nucleotide sequence ID" value="NZ_FQUW01000008.1"/>
</dbReference>
<evidence type="ECO:0000313" key="7">
    <source>
        <dbReference type="Proteomes" id="UP000184196"/>
    </source>
</evidence>
<evidence type="ECO:0000256" key="4">
    <source>
        <dbReference type="ARBA" id="ARBA00023163"/>
    </source>
</evidence>
<dbReference type="SUPFAM" id="SSF88946">
    <property type="entry name" value="Sigma2 domain of RNA polymerase sigma factors"/>
    <property type="match status" value="1"/>
</dbReference>
<dbReference type="InterPro" id="IPR013325">
    <property type="entry name" value="RNA_pol_sigma_r2"/>
</dbReference>
<dbReference type="Pfam" id="PF04542">
    <property type="entry name" value="Sigma70_r2"/>
    <property type="match status" value="1"/>
</dbReference>
<dbReference type="GO" id="GO:0016987">
    <property type="term" value="F:sigma factor activity"/>
    <property type="evidence" value="ECO:0007669"/>
    <property type="project" value="UniProtKB-KW"/>
</dbReference>
<evidence type="ECO:0000256" key="1">
    <source>
        <dbReference type="ARBA" id="ARBA00023015"/>
    </source>
</evidence>
<evidence type="ECO:0000259" key="5">
    <source>
        <dbReference type="PROSITE" id="PS00716"/>
    </source>
</evidence>
<dbReference type="Pfam" id="PF04545">
    <property type="entry name" value="Sigma70_r4"/>
    <property type="match status" value="1"/>
</dbReference>
<dbReference type="CDD" id="cd06171">
    <property type="entry name" value="Sigma70_r4"/>
    <property type="match status" value="1"/>
</dbReference>
<evidence type="ECO:0000256" key="3">
    <source>
        <dbReference type="ARBA" id="ARBA00023125"/>
    </source>
</evidence>
<dbReference type="GO" id="GO:0003899">
    <property type="term" value="F:DNA-directed RNA polymerase activity"/>
    <property type="evidence" value="ECO:0007669"/>
    <property type="project" value="InterPro"/>
</dbReference>
<dbReference type="InterPro" id="IPR000943">
    <property type="entry name" value="RNA_pol_sigma70"/>
</dbReference>
<dbReference type="SUPFAM" id="SSF88659">
    <property type="entry name" value="Sigma3 and sigma4 domains of RNA polymerase sigma factors"/>
    <property type="match status" value="2"/>
</dbReference>
<dbReference type="PANTHER" id="PTHR30385">
    <property type="entry name" value="SIGMA FACTOR F FLAGELLAR"/>
    <property type="match status" value="1"/>
</dbReference>
<name>A0A1M4VIH2_9FIRM</name>
<feature type="domain" description="RNA polymerase sigma-70" evidence="5">
    <location>
        <begin position="219"/>
        <end position="245"/>
    </location>
</feature>
<dbReference type="OrthoDB" id="9799825at2"/>
<sequence length="253" mass="29070">MDNAADREKLWQEFKRTRSPEIRHRLILSYLWLVKYLAGRLAVRLPSCLSQEDLESCGIFGLIEAIDKFDPDLGHNFEAYATTRVRGAMLDELRRANWMPRTLWRRVQQLRAAREKLENHYQEKVPVDALAEEMGLSRSEVRYLDNQLCRLHTLSLDEMVAAGNGEPVRLGDLLPDETSPDPLEHVTEEENRELLARAVASLPEKDQLVLALYYQEGLTLKEIGAVLDVSESRVCQLHSRAINRLRQKLAGRA</sequence>
<dbReference type="AlphaFoldDB" id="A0A1M4VIH2"/>
<protein>
    <submittedName>
        <fullName evidence="6">RNA polymerase, sigma 28 subunit, SigD/FliA/WhiG</fullName>
    </submittedName>
</protein>
<proteinExistence type="predicted"/>
<dbReference type="InterPro" id="IPR012845">
    <property type="entry name" value="RNA_pol_sigma_FliA_WhiG"/>
</dbReference>
<keyword evidence="3" id="KW-0238">DNA-binding</keyword>
<dbReference type="GO" id="GO:0006352">
    <property type="term" value="P:DNA-templated transcription initiation"/>
    <property type="evidence" value="ECO:0007669"/>
    <property type="project" value="InterPro"/>
</dbReference>
<dbReference type="GO" id="GO:0003677">
    <property type="term" value="F:DNA binding"/>
    <property type="evidence" value="ECO:0007669"/>
    <property type="project" value="UniProtKB-KW"/>
</dbReference>
<dbReference type="PANTHER" id="PTHR30385:SF7">
    <property type="entry name" value="RNA POLYMERASE SIGMA FACTOR FLIA"/>
    <property type="match status" value="1"/>
</dbReference>
<dbReference type="NCBIfam" id="NF005413">
    <property type="entry name" value="PRK06986.1"/>
    <property type="match status" value="1"/>
</dbReference>
<dbReference type="PROSITE" id="PS00716">
    <property type="entry name" value="SIGMA70_2"/>
    <property type="match status" value="1"/>
</dbReference>
<reference evidence="7" key="1">
    <citation type="submission" date="2016-11" db="EMBL/GenBank/DDBJ databases">
        <authorList>
            <person name="Varghese N."/>
            <person name="Submissions S."/>
        </authorList>
    </citation>
    <scope>NUCLEOTIDE SEQUENCE [LARGE SCALE GENOMIC DNA]</scope>
    <source>
        <strain evidence="7">DSM 11792</strain>
    </source>
</reference>
<gene>
    <name evidence="6" type="ORF">SAMN02745218_00669</name>
</gene>
<dbReference type="NCBIfam" id="TIGR02479">
    <property type="entry name" value="FliA_WhiG"/>
    <property type="match status" value="1"/>
</dbReference>
<dbReference type="Gene3D" id="1.10.1740.10">
    <property type="match status" value="1"/>
</dbReference>
<dbReference type="PRINTS" id="PR00046">
    <property type="entry name" value="SIGMA70FCT"/>
</dbReference>
<dbReference type="Proteomes" id="UP000184196">
    <property type="component" value="Unassembled WGS sequence"/>
</dbReference>
<dbReference type="PIRSF" id="PIRSF000770">
    <property type="entry name" value="RNA_pol_sigma-SigE/K"/>
    <property type="match status" value="1"/>
</dbReference>
<dbReference type="NCBIfam" id="TIGR02937">
    <property type="entry name" value="sigma70-ECF"/>
    <property type="match status" value="2"/>
</dbReference>
<evidence type="ECO:0000256" key="2">
    <source>
        <dbReference type="ARBA" id="ARBA00023082"/>
    </source>
</evidence>
<keyword evidence="1" id="KW-0805">Transcription regulation</keyword>
<dbReference type="EMBL" id="FQUW01000008">
    <property type="protein sequence ID" value="SHE68814.1"/>
    <property type="molecule type" value="Genomic_DNA"/>
</dbReference>